<accession>A0A517QJ69</accession>
<evidence type="ECO:0000256" key="2">
    <source>
        <dbReference type="ARBA" id="ARBA00022692"/>
    </source>
</evidence>
<evidence type="ECO:0000256" key="4">
    <source>
        <dbReference type="ARBA" id="ARBA00023136"/>
    </source>
</evidence>
<comment type="subcellular location">
    <subcellularLocation>
        <location evidence="1">Membrane</location>
        <topology evidence="1">Multi-pass membrane protein</topology>
    </subcellularLocation>
</comment>
<dbReference type="GO" id="GO:0016020">
    <property type="term" value="C:membrane"/>
    <property type="evidence" value="ECO:0007669"/>
    <property type="project" value="UniProtKB-SubCell"/>
</dbReference>
<evidence type="ECO:0000256" key="5">
    <source>
        <dbReference type="SAM" id="Phobius"/>
    </source>
</evidence>
<dbReference type="OrthoDB" id="8161897at2"/>
<keyword evidence="4 5" id="KW-0472">Membrane</keyword>
<proteinExistence type="predicted"/>
<dbReference type="AlphaFoldDB" id="A0A517QJ69"/>
<reference evidence="6 7" key="1">
    <citation type="submission" date="2019-02" db="EMBL/GenBank/DDBJ databases">
        <title>Deep-cultivation of Planctomycetes and their phenomic and genomic characterization uncovers novel biology.</title>
        <authorList>
            <person name="Wiegand S."/>
            <person name="Jogler M."/>
            <person name="Boedeker C."/>
            <person name="Pinto D."/>
            <person name="Vollmers J."/>
            <person name="Rivas-Marin E."/>
            <person name="Kohn T."/>
            <person name="Peeters S.H."/>
            <person name="Heuer A."/>
            <person name="Rast P."/>
            <person name="Oberbeckmann S."/>
            <person name="Bunk B."/>
            <person name="Jeske O."/>
            <person name="Meyerdierks A."/>
            <person name="Storesund J.E."/>
            <person name="Kallscheuer N."/>
            <person name="Luecker S."/>
            <person name="Lage O.M."/>
            <person name="Pohl T."/>
            <person name="Merkel B.J."/>
            <person name="Hornburger P."/>
            <person name="Mueller R.-W."/>
            <person name="Bruemmer F."/>
            <person name="Labrenz M."/>
            <person name="Spormann A.M."/>
            <person name="Op den Camp H."/>
            <person name="Overmann J."/>
            <person name="Amann R."/>
            <person name="Jetten M.S.M."/>
            <person name="Mascher T."/>
            <person name="Medema M.H."/>
            <person name="Devos D.P."/>
            <person name="Kaster A.-K."/>
            <person name="Ovreas L."/>
            <person name="Rohde M."/>
            <person name="Galperin M.Y."/>
            <person name="Jogler C."/>
        </authorList>
    </citation>
    <scope>NUCLEOTIDE SEQUENCE [LARGE SCALE GENOMIC DNA]</scope>
    <source>
        <strain evidence="6 7">Mal48</strain>
    </source>
</reference>
<sequence>MKPANLFSWILQLAASAVLIMASTGKLTSRPESVAIFQQLDFDPGGRFLIGTLELIAALLLLVPQSIVWGAVLGWGIMTGALIAHCSRLGFQGDAGAGGLMAIAVWICCTMVIFLRRKQSLSLRRMFARDDDEGRSDAP</sequence>
<evidence type="ECO:0000313" key="7">
    <source>
        <dbReference type="Proteomes" id="UP000315724"/>
    </source>
</evidence>
<evidence type="ECO:0000256" key="1">
    <source>
        <dbReference type="ARBA" id="ARBA00004141"/>
    </source>
</evidence>
<keyword evidence="7" id="KW-1185">Reference proteome</keyword>
<dbReference type="EMBL" id="CP036267">
    <property type="protein sequence ID" value="QDT31693.1"/>
    <property type="molecule type" value="Genomic_DNA"/>
</dbReference>
<name>A0A517QJ69_9PLAN</name>
<organism evidence="6 7">
    <name type="scientific">Thalassoglobus polymorphus</name>
    <dbReference type="NCBI Taxonomy" id="2527994"/>
    <lineage>
        <taxon>Bacteria</taxon>
        <taxon>Pseudomonadati</taxon>
        <taxon>Planctomycetota</taxon>
        <taxon>Planctomycetia</taxon>
        <taxon>Planctomycetales</taxon>
        <taxon>Planctomycetaceae</taxon>
        <taxon>Thalassoglobus</taxon>
    </lineage>
</organism>
<protein>
    <recommendedName>
        <fullName evidence="8">DoxX</fullName>
    </recommendedName>
</protein>
<dbReference type="Pfam" id="PF13564">
    <property type="entry name" value="DoxX_2"/>
    <property type="match status" value="1"/>
</dbReference>
<evidence type="ECO:0000256" key="3">
    <source>
        <dbReference type="ARBA" id="ARBA00022989"/>
    </source>
</evidence>
<keyword evidence="2 5" id="KW-0812">Transmembrane</keyword>
<gene>
    <name evidence="6" type="ORF">Mal48_09280</name>
</gene>
<evidence type="ECO:0008006" key="8">
    <source>
        <dbReference type="Google" id="ProtNLM"/>
    </source>
</evidence>
<evidence type="ECO:0000313" key="6">
    <source>
        <dbReference type="EMBL" id="QDT31693.1"/>
    </source>
</evidence>
<dbReference type="InterPro" id="IPR032808">
    <property type="entry name" value="DoxX"/>
</dbReference>
<dbReference type="Proteomes" id="UP000315724">
    <property type="component" value="Chromosome"/>
</dbReference>
<dbReference type="KEGG" id="tpol:Mal48_09280"/>
<feature type="transmembrane region" description="Helical" evidence="5">
    <location>
        <begin position="97"/>
        <end position="115"/>
    </location>
</feature>
<dbReference type="RefSeq" id="WP_145196467.1">
    <property type="nucleotide sequence ID" value="NZ_CP036267.1"/>
</dbReference>
<keyword evidence="3 5" id="KW-1133">Transmembrane helix</keyword>